<evidence type="ECO:0000313" key="3">
    <source>
        <dbReference type="Proteomes" id="UP000010795"/>
    </source>
</evidence>
<protein>
    <submittedName>
        <fullName evidence="2">ABC-type sugar transport system, periplasmic component</fullName>
    </submittedName>
</protein>
<dbReference type="eggNOG" id="COG1653">
    <property type="taxonomic scope" value="Bacteria"/>
</dbReference>
<dbReference type="Gene3D" id="3.40.190.10">
    <property type="entry name" value="Periplasmic binding protein-like II"/>
    <property type="match status" value="2"/>
</dbReference>
<evidence type="ECO:0000313" key="2">
    <source>
        <dbReference type="EMBL" id="AGA56657.1"/>
    </source>
</evidence>
<evidence type="ECO:0000256" key="1">
    <source>
        <dbReference type="SAM" id="SignalP"/>
    </source>
</evidence>
<dbReference type="InterPro" id="IPR050490">
    <property type="entry name" value="Bact_solute-bd_prot1"/>
</dbReference>
<dbReference type="PANTHER" id="PTHR43649">
    <property type="entry name" value="ARABINOSE-BINDING PROTEIN-RELATED"/>
    <property type="match status" value="1"/>
</dbReference>
<dbReference type="PROSITE" id="PS51257">
    <property type="entry name" value="PROKAR_LIPOPROTEIN"/>
    <property type="match status" value="1"/>
</dbReference>
<keyword evidence="2" id="KW-0813">Transport</keyword>
<keyword evidence="3" id="KW-1185">Reference proteome</keyword>
<accession>L0EA48</accession>
<dbReference type="SUPFAM" id="SSF53850">
    <property type="entry name" value="Periplasmic binding protein-like II"/>
    <property type="match status" value="1"/>
</dbReference>
<sequence length="454" mass="49884">MRQRLIAAVLAVVMPISAWLLAGCGAASDSPRQAGFEVKFPGDAPSPKITLTLAHSWTATSTTAVDVVHRKLVEQFKQQNPDIEISEDILDNASLKTKIRTLAAGNVLPDVFMMLGSDAEKLLDNGLIMPVDWVLNTDPEWRDSFHPEAFEDFRVGDVIAGVPVQLTVSSLVFYNSEILRRAGYIEFPRTWDEFVDALQRIKELGTTPIVMGNKDQWVAVSSLLSTLADRHTGTDWFMSLKENSGARFTDPEFVNALKAIRELSDIGAFNASINNLNNNQQRTAYYVGQAAMFLEGGWAISSVVADAQKPVLDQTRLAILPAVPGGRGKPDAVSGGSGWALALNANLRGEKLNAAVRLVKWLTGEKAAGMLAELGDISVSRVTSYDRKQAPALFAEYLDLLEKVDMTPVYDVRLQPIVVQTLNEGLQELLTPGSKLEPEELARRIQEVYELEQY</sequence>
<dbReference type="PANTHER" id="PTHR43649:SF12">
    <property type="entry name" value="DIACETYLCHITOBIOSE BINDING PROTEIN DASA"/>
    <property type="match status" value="1"/>
</dbReference>
<name>L0EA48_THECK</name>
<feature type="chain" id="PRO_5039228470" evidence="1">
    <location>
        <begin position="23"/>
        <end position="454"/>
    </location>
</feature>
<gene>
    <name evidence="2" type="ordered locus">Theco_0437</name>
</gene>
<dbReference type="AlphaFoldDB" id="L0EA48"/>
<organism evidence="2 3">
    <name type="scientific">Thermobacillus composti (strain DSM 18247 / JCM 13945 / KWC4)</name>
    <dbReference type="NCBI Taxonomy" id="717605"/>
    <lineage>
        <taxon>Bacteria</taxon>
        <taxon>Bacillati</taxon>
        <taxon>Bacillota</taxon>
        <taxon>Bacilli</taxon>
        <taxon>Bacillales</taxon>
        <taxon>Paenibacillaceae</taxon>
        <taxon>Thermobacillus</taxon>
    </lineage>
</organism>
<proteinExistence type="predicted"/>
<keyword evidence="1" id="KW-0732">Signal</keyword>
<feature type="signal peptide" evidence="1">
    <location>
        <begin position="1"/>
        <end position="22"/>
    </location>
</feature>
<dbReference type="KEGG" id="tco:Theco_0437"/>
<dbReference type="RefSeq" id="WP_015253421.1">
    <property type="nucleotide sequence ID" value="NC_019897.1"/>
</dbReference>
<dbReference type="Pfam" id="PF01547">
    <property type="entry name" value="SBP_bac_1"/>
    <property type="match status" value="1"/>
</dbReference>
<dbReference type="EMBL" id="CP003255">
    <property type="protein sequence ID" value="AGA56657.1"/>
    <property type="molecule type" value="Genomic_DNA"/>
</dbReference>
<dbReference type="HOGENOM" id="CLU_031285_12_0_9"/>
<reference evidence="3" key="1">
    <citation type="submission" date="2012-01" db="EMBL/GenBank/DDBJ databases">
        <title>Complete sequence of chromosome of Thermobacillus composti KWC4.</title>
        <authorList>
            <person name="Lucas S."/>
            <person name="Han J."/>
            <person name="Lapidus A."/>
            <person name="Cheng J.-F."/>
            <person name="Goodwin L."/>
            <person name="Pitluck S."/>
            <person name="Peters L."/>
            <person name="Ovchinnikova G."/>
            <person name="Teshima H."/>
            <person name="Detter J.C."/>
            <person name="Han C."/>
            <person name="Tapia R."/>
            <person name="Land M."/>
            <person name="Hauser L."/>
            <person name="Kyrpides N."/>
            <person name="Ivanova N."/>
            <person name="Pagani I."/>
            <person name="Anderson I."/>
            <person name="Woyke T."/>
        </authorList>
    </citation>
    <scope>NUCLEOTIDE SEQUENCE [LARGE SCALE GENOMIC DNA]</scope>
    <source>
        <strain evidence="3">DSM 18247 / JCM 13945 / KWC4</strain>
    </source>
</reference>
<dbReference type="InterPro" id="IPR006059">
    <property type="entry name" value="SBP"/>
</dbReference>
<keyword evidence="2" id="KW-0762">Sugar transport</keyword>
<dbReference type="Proteomes" id="UP000010795">
    <property type="component" value="Chromosome"/>
</dbReference>
<dbReference type="STRING" id="717605.Theco_0437"/>